<accession>A0A0M3K9A7</accession>
<evidence type="ECO:0000256" key="4">
    <source>
        <dbReference type="ARBA" id="ARBA00022898"/>
    </source>
</evidence>
<dbReference type="InterPro" id="IPR015422">
    <property type="entry name" value="PyrdxlP-dep_Trfase_small"/>
</dbReference>
<comment type="cofactor">
    <cofactor evidence="1">
        <name>pyridoxal 5'-phosphate</name>
        <dbReference type="ChEBI" id="CHEBI:597326"/>
    </cofactor>
</comment>
<sequence length="161" mass="17892">MIMASLENALATTGGFCAGRSFVVGHQRLSGLGYCFSASLPPLLATAASEGLRVLGKEPDRFERLHRNARFMHNTLKKVFESSRFVINGDELSPVQHIYYDNEEGHGTELESDEKLEDSEKKVAREVAGKKLDELVDKGSSHGKFSKIPETLSKFNEFDEL</sequence>
<organism evidence="8">
    <name type="scientific">Anisakis simplex</name>
    <name type="common">Herring worm</name>
    <dbReference type="NCBI Taxonomy" id="6269"/>
    <lineage>
        <taxon>Eukaryota</taxon>
        <taxon>Metazoa</taxon>
        <taxon>Ecdysozoa</taxon>
        <taxon>Nematoda</taxon>
        <taxon>Chromadorea</taxon>
        <taxon>Rhabditida</taxon>
        <taxon>Spirurina</taxon>
        <taxon>Ascaridomorpha</taxon>
        <taxon>Ascaridoidea</taxon>
        <taxon>Anisakidae</taxon>
        <taxon>Anisakis</taxon>
        <taxon>Anisakis simplex complex</taxon>
    </lineage>
</organism>
<reference evidence="8" key="1">
    <citation type="submission" date="2017-02" db="UniProtKB">
        <authorList>
            <consortium name="WormBaseParasite"/>
        </authorList>
    </citation>
    <scope>IDENTIFICATION</scope>
</reference>
<dbReference type="PANTHER" id="PTHR13693:SF2">
    <property type="entry name" value="SERINE PALMITOYLTRANSFERASE 1"/>
    <property type="match status" value="1"/>
</dbReference>
<evidence type="ECO:0000256" key="3">
    <source>
        <dbReference type="ARBA" id="ARBA00022679"/>
    </source>
</evidence>
<dbReference type="Gene3D" id="3.40.640.10">
    <property type="entry name" value="Type I PLP-dependent aspartate aminotransferase-like (Major domain)"/>
    <property type="match status" value="1"/>
</dbReference>
<dbReference type="InterPro" id="IPR015421">
    <property type="entry name" value="PyrdxlP-dep_Trfase_major"/>
</dbReference>
<reference evidence="6 7" key="2">
    <citation type="submission" date="2018-11" db="EMBL/GenBank/DDBJ databases">
        <authorList>
            <consortium name="Pathogen Informatics"/>
        </authorList>
    </citation>
    <scope>NUCLEOTIDE SEQUENCE [LARGE SCALE GENOMIC DNA]</scope>
</reference>
<evidence type="ECO:0000256" key="2">
    <source>
        <dbReference type="ARBA" id="ARBA00008392"/>
    </source>
</evidence>
<proteinExistence type="inferred from homology"/>
<dbReference type="SUPFAM" id="SSF53383">
    <property type="entry name" value="PLP-dependent transferases"/>
    <property type="match status" value="1"/>
</dbReference>
<evidence type="ECO:0000313" key="6">
    <source>
        <dbReference type="EMBL" id="VDK59130.1"/>
    </source>
</evidence>
<dbReference type="Proteomes" id="UP000267096">
    <property type="component" value="Unassembled WGS sequence"/>
</dbReference>
<gene>
    <name evidence="6" type="ORF">ASIM_LOCUS16955</name>
</gene>
<dbReference type="GO" id="GO:0004758">
    <property type="term" value="F:serine C-palmitoyltransferase activity"/>
    <property type="evidence" value="ECO:0007669"/>
    <property type="project" value="TreeGrafter"/>
</dbReference>
<dbReference type="InterPro" id="IPR015424">
    <property type="entry name" value="PyrdxlP-dep_Trfase"/>
</dbReference>
<dbReference type="GO" id="GO:0046512">
    <property type="term" value="P:sphingosine biosynthetic process"/>
    <property type="evidence" value="ECO:0007669"/>
    <property type="project" value="TreeGrafter"/>
</dbReference>
<evidence type="ECO:0000256" key="1">
    <source>
        <dbReference type="ARBA" id="ARBA00001933"/>
    </source>
</evidence>
<dbReference type="GO" id="GO:0016020">
    <property type="term" value="C:membrane"/>
    <property type="evidence" value="ECO:0007669"/>
    <property type="project" value="GOC"/>
</dbReference>
<keyword evidence="7" id="KW-1185">Reference proteome</keyword>
<dbReference type="PANTHER" id="PTHR13693">
    <property type="entry name" value="CLASS II AMINOTRANSFERASE/8-AMINO-7-OXONONANOATE SYNTHASE"/>
    <property type="match status" value="1"/>
</dbReference>
<name>A0A0M3K9A7_ANISI</name>
<evidence type="ECO:0000313" key="7">
    <source>
        <dbReference type="Proteomes" id="UP000267096"/>
    </source>
</evidence>
<dbReference type="GO" id="GO:0046513">
    <property type="term" value="P:ceramide biosynthetic process"/>
    <property type="evidence" value="ECO:0007669"/>
    <property type="project" value="TreeGrafter"/>
</dbReference>
<evidence type="ECO:0000313" key="8">
    <source>
        <dbReference type="WBParaSite" id="ASIM_0001754901-mRNA-1"/>
    </source>
</evidence>
<keyword evidence="3" id="KW-0808">Transferase</keyword>
<evidence type="ECO:0000256" key="5">
    <source>
        <dbReference type="ARBA" id="ARBA00023315"/>
    </source>
</evidence>
<comment type="similarity">
    <text evidence="2">Belongs to the class-II pyridoxal-phosphate-dependent aminotransferase family.</text>
</comment>
<dbReference type="AlphaFoldDB" id="A0A0M3K9A7"/>
<dbReference type="WBParaSite" id="ASIM_0001754901-mRNA-1">
    <property type="protein sequence ID" value="ASIM_0001754901-mRNA-1"/>
    <property type="gene ID" value="ASIM_0001754901"/>
</dbReference>
<dbReference type="EMBL" id="UYRR01033590">
    <property type="protein sequence ID" value="VDK59130.1"/>
    <property type="molecule type" value="Genomic_DNA"/>
</dbReference>
<dbReference type="GO" id="GO:0005783">
    <property type="term" value="C:endoplasmic reticulum"/>
    <property type="evidence" value="ECO:0007669"/>
    <property type="project" value="TreeGrafter"/>
</dbReference>
<dbReference type="Gene3D" id="3.90.1150.10">
    <property type="entry name" value="Aspartate Aminotransferase, domain 1"/>
    <property type="match status" value="1"/>
</dbReference>
<dbReference type="InterPro" id="IPR050087">
    <property type="entry name" value="AON_synthase_class-II"/>
</dbReference>
<dbReference type="OrthoDB" id="3168162at2759"/>
<keyword evidence="5" id="KW-0012">Acyltransferase</keyword>
<protein>
    <submittedName>
        <fullName evidence="8">Aminotran_1_2 domain-containing protein</fullName>
    </submittedName>
</protein>
<keyword evidence="4" id="KW-0663">Pyridoxal phosphate</keyword>